<organism evidence="1">
    <name type="scientific">Escherichia coli</name>
    <dbReference type="NCBI Taxonomy" id="562"/>
    <lineage>
        <taxon>Bacteria</taxon>
        <taxon>Pseudomonadati</taxon>
        <taxon>Pseudomonadota</taxon>
        <taxon>Gammaproteobacteria</taxon>
        <taxon>Enterobacterales</taxon>
        <taxon>Enterobacteriaceae</taxon>
        <taxon>Escherichia</taxon>
    </lineage>
</organism>
<protein>
    <submittedName>
        <fullName evidence="1">Uncharacterized protein</fullName>
    </submittedName>
</protein>
<gene>
    <name evidence="1" type="ORF">ETECE562_04975</name>
</gene>
<sequence>MKKILVSGISFYEIEGVATLFKSIEFSVECKDIRIATGNFDLIIAALSSVPLNGWGKYINLLYNLRRNTSGKIIILTPKKLNKLKLLAQLGVVNCGYMKPDDLRKNLFLHLNEYESSHSHISVVFSKSHIKLLHRIKTNSLIRRKNICVTKDSTEYYYRRDLIKRAGVNHLLTLFSAQLDEVIIIGNDIH</sequence>
<geneLocation type="plasmid" evidence="1">
    <name>3</name>
</geneLocation>
<reference evidence="1" key="1">
    <citation type="submission" date="2020-09" db="EMBL/GenBank/DDBJ databases">
        <authorList>
            <person name="Page A."/>
            <person name="Bastkowski S."/>
        </authorList>
    </citation>
    <scope>NUCLEOTIDE SEQUENCE [LARGE SCALE GENOMIC DNA]</scope>
    <source>
        <strain evidence="1">L6_E562_ETEC</strain>
        <plasmid evidence="1">3</plasmid>
    </source>
</reference>
<dbReference type="EMBL" id="LR883002">
    <property type="protein sequence ID" value="CAD6024906.1"/>
    <property type="molecule type" value="Genomic_DNA"/>
</dbReference>
<dbReference type="RefSeq" id="WP_000723074.1">
    <property type="nucleotide sequence ID" value="NZ_BDOV01000046.1"/>
</dbReference>
<dbReference type="AlphaFoldDB" id="A0A376UXV9"/>
<proteinExistence type="predicted"/>
<evidence type="ECO:0000313" key="1">
    <source>
        <dbReference type="EMBL" id="CAD6024906.1"/>
    </source>
</evidence>
<accession>A0A376UXV9</accession>
<name>A0A376UXV9_ECOLX</name>
<keyword evidence="1" id="KW-0614">Plasmid</keyword>